<dbReference type="Proteomes" id="UP000681027">
    <property type="component" value="Unassembled WGS sequence"/>
</dbReference>
<keyword evidence="1" id="KW-0472">Membrane</keyword>
<keyword evidence="1" id="KW-0812">Transmembrane</keyword>
<keyword evidence="1" id="KW-1133">Transmembrane helix</keyword>
<dbReference type="RefSeq" id="WP_213102788.1">
    <property type="nucleotide sequence ID" value="NZ_JAGYPM010000003.1"/>
</dbReference>
<dbReference type="EMBL" id="JAGYPM010000003">
    <property type="protein sequence ID" value="MBS4191344.1"/>
    <property type="molecule type" value="Genomic_DNA"/>
</dbReference>
<evidence type="ECO:0000313" key="3">
    <source>
        <dbReference type="Proteomes" id="UP000681027"/>
    </source>
</evidence>
<name>A0ABS5NWM3_9BACI</name>
<comment type="caution">
    <text evidence="2">The sequence shown here is derived from an EMBL/GenBank/DDBJ whole genome shotgun (WGS) entry which is preliminary data.</text>
</comment>
<organism evidence="2 3">
    <name type="scientific">Cytobacillus citreus</name>
    <dbReference type="NCBI Taxonomy" id="2833586"/>
    <lineage>
        <taxon>Bacteria</taxon>
        <taxon>Bacillati</taxon>
        <taxon>Bacillota</taxon>
        <taxon>Bacilli</taxon>
        <taxon>Bacillales</taxon>
        <taxon>Bacillaceae</taxon>
        <taxon>Cytobacillus</taxon>
    </lineage>
</organism>
<evidence type="ECO:0000313" key="2">
    <source>
        <dbReference type="EMBL" id="MBS4191344.1"/>
    </source>
</evidence>
<proteinExistence type="predicted"/>
<feature type="transmembrane region" description="Helical" evidence="1">
    <location>
        <begin position="6"/>
        <end position="23"/>
    </location>
</feature>
<keyword evidence="3" id="KW-1185">Reference proteome</keyword>
<sequence>MEGLFEFPIIIIIAIIGYIFSIFKKRKKDNQGQHKNIHSKRTPIPAYTFDQMSKKTQIQEKPLSPNKIEAEYSERKKQAEDLIEQLQIVQTLPIEHSDSFLQKGTNSSFSPSQKQLVDGIIWSEIIGPPRALNPHKSMRIKK</sequence>
<protein>
    <submittedName>
        <fullName evidence="2">Uncharacterized protein</fullName>
    </submittedName>
</protein>
<accession>A0ABS5NWM3</accession>
<reference evidence="2 3" key="1">
    <citation type="submission" date="2021-05" db="EMBL/GenBank/DDBJ databases">
        <title>Novel Bacillus species.</title>
        <authorList>
            <person name="Liu G."/>
        </authorList>
    </citation>
    <scope>NUCLEOTIDE SEQUENCE [LARGE SCALE GENOMIC DNA]</scope>
    <source>
        <strain evidence="2 3">FJAT-49705</strain>
    </source>
</reference>
<evidence type="ECO:0000256" key="1">
    <source>
        <dbReference type="SAM" id="Phobius"/>
    </source>
</evidence>
<gene>
    <name evidence="2" type="ORF">KHA94_14235</name>
</gene>